<evidence type="ECO:0000256" key="1">
    <source>
        <dbReference type="ARBA" id="ARBA00000073"/>
    </source>
</evidence>
<dbReference type="InterPro" id="IPR020103">
    <property type="entry name" value="PsdUridine_synth_cat_dom_sf"/>
</dbReference>
<dbReference type="PANTHER" id="PTHR21600:SF44">
    <property type="entry name" value="RIBOSOMAL LARGE SUBUNIT PSEUDOURIDINE SYNTHASE D"/>
    <property type="match status" value="1"/>
</dbReference>
<keyword evidence="3 5" id="KW-0413">Isomerase</keyword>
<sequence length="302" mass="35297">MVKNEESIHIFTFIVEDIFTSYTIKEFLKNKFFSDALLIKIKKEGKVYLNNNPVRLYQKLKGFDQLMVDIGEELYDESPFEKPLEIIYEDNDLLLINKDPFLVTHPTRNNLHNTLANVIAFYFQQNNLKAKFRFINRLDKNTSGVIMVSKNLHAHNFVQNQIREQKVKKVYWAVVEGKMKNKQGLINAPIARENTDNIVRKVAIDGKEALTSYRVLEEYNDSSLVELNPLTGRTHQLRVHMKYIGHPIIGDDLYNEEKSKFIKRQALHARSIEFILPRGNKNLFQIAELTEDINNLIEILKC</sequence>
<dbReference type="InterPro" id="IPR006224">
    <property type="entry name" value="PsdUridine_synth_RluA-like_CS"/>
</dbReference>
<evidence type="ECO:0000256" key="2">
    <source>
        <dbReference type="ARBA" id="ARBA00010876"/>
    </source>
</evidence>
<dbReference type="PANTHER" id="PTHR21600">
    <property type="entry name" value="MITOCHONDRIAL RNA PSEUDOURIDINE SYNTHASE"/>
    <property type="match status" value="1"/>
</dbReference>
<comment type="function">
    <text evidence="5">Responsible for synthesis of pseudouridine from uracil.</text>
</comment>
<dbReference type="InterPro" id="IPR050188">
    <property type="entry name" value="RluA_PseudoU_synthase"/>
</dbReference>
<evidence type="ECO:0000256" key="3">
    <source>
        <dbReference type="ARBA" id="ARBA00023235"/>
    </source>
</evidence>
<dbReference type="STRING" id="656914.SAMN00017405_2387"/>
<feature type="domain" description="Pseudouridine synthase RsuA/RluA-like" evidence="6">
    <location>
        <begin position="92"/>
        <end position="242"/>
    </location>
</feature>
<reference evidence="7 8" key="1">
    <citation type="submission" date="2017-04" db="EMBL/GenBank/DDBJ databases">
        <authorList>
            <person name="Afonso C.L."/>
            <person name="Miller P.J."/>
            <person name="Scott M.A."/>
            <person name="Spackman E."/>
            <person name="Goraichik I."/>
            <person name="Dimitrov K.M."/>
            <person name="Suarez D.L."/>
            <person name="Swayne D.E."/>
        </authorList>
    </citation>
    <scope>NUCLEOTIDE SEQUENCE [LARGE SCALE GENOMIC DNA]</scope>
    <source>
        <strain evidence="7 8">DSM 11270</strain>
    </source>
</reference>
<proteinExistence type="inferred from homology"/>
<dbReference type="Proteomes" id="UP000192731">
    <property type="component" value="Unassembled WGS sequence"/>
</dbReference>
<dbReference type="Gene3D" id="3.30.2350.10">
    <property type="entry name" value="Pseudouridine synthase"/>
    <property type="match status" value="1"/>
</dbReference>
<dbReference type="GO" id="GO:0003723">
    <property type="term" value="F:RNA binding"/>
    <property type="evidence" value="ECO:0007669"/>
    <property type="project" value="InterPro"/>
</dbReference>
<organism evidence="7 8">
    <name type="scientific">Desulfonispora thiosulfatigenes DSM 11270</name>
    <dbReference type="NCBI Taxonomy" id="656914"/>
    <lineage>
        <taxon>Bacteria</taxon>
        <taxon>Bacillati</taxon>
        <taxon>Bacillota</taxon>
        <taxon>Clostridia</taxon>
        <taxon>Eubacteriales</taxon>
        <taxon>Peptococcaceae</taxon>
        <taxon>Desulfonispora</taxon>
    </lineage>
</organism>
<dbReference type="GO" id="GO:0140098">
    <property type="term" value="F:catalytic activity, acting on RNA"/>
    <property type="evidence" value="ECO:0007669"/>
    <property type="project" value="UniProtKB-ARBA"/>
</dbReference>
<evidence type="ECO:0000313" key="8">
    <source>
        <dbReference type="Proteomes" id="UP000192731"/>
    </source>
</evidence>
<accession>A0A1W1VTT3</accession>
<dbReference type="EC" id="5.4.99.-" evidence="5"/>
<dbReference type="Pfam" id="PF00849">
    <property type="entry name" value="PseudoU_synth_2"/>
    <property type="match status" value="1"/>
</dbReference>
<protein>
    <recommendedName>
        <fullName evidence="5">Pseudouridine synthase</fullName>
        <ecNumber evidence="5">5.4.99.-</ecNumber>
    </recommendedName>
</protein>
<keyword evidence="8" id="KW-1185">Reference proteome</keyword>
<comment type="catalytic activity">
    <reaction evidence="1 5">
        <text>a uridine in RNA = a pseudouridine in RNA</text>
        <dbReference type="Rhea" id="RHEA:48348"/>
        <dbReference type="Rhea" id="RHEA-COMP:12068"/>
        <dbReference type="Rhea" id="RHEA-COMP:12069"/>
        <dbReference type="ChEBI" id="CHEBI:65314"/>
        <dbReference type="ChEBI" id="CHEBI:65315"/>
    </reaction>
</comment>
<dbReference type="NCBIfam" id="TIGR00005">
    <property type="entry name" value="rluA_subfam"/>
    <property type="match status" value="1"/>
</dbReference>
<dbReference type="SUPFAM" id="SSF55120">
    <property type="entry name" value="Pseudouridine synthase"/>
    <property type="match status" value="1"/>
</dbReference>
<dbReference type="EMBL" id="FWWT01000025">
    <property type="protein sequence ID" value="SMB96640.1"/>
    <property type="molecule type" value="Genomic_DNA"/>
</dbReference>
<dbReference type="AlphaFoldDB" id="A0A1W1VTT3"/>
<dbReference type="PROSITE" id="PS01129">
    <property type="entry name" value="PSI_RLU"/>
    <property type="match status" value="1"/>
</dbReference>
<feature type="active site" evidence="4">
    <location>
        <position position="139"/>
    </location>
</feature>
<evidence type="ECO:0000256" key="5">
    <source>
        <dbReference type="RuleBase" id="RU362028"/>
    </source>
</evidence>
<name>A0A1W1VTT3_DESTI</name>
<evidence type="ECO:0000259" key="6">
    <source>
        <dbReference type="Pfam" id="PF00849"/>
    </source>
</evidence>
<dbReference type="CDD" id="cd02869">
    <property type="entry name" value="PseudoU_synth_RluA_like"/>
    <property type="match status" value="1"/>
</dbReference>
<comment type="similarity">
    <text evidence="2 5">Belongs to the pseudouridine synthase RluA family.</text>
</comment>
<dbReference type="InterPro" id="IPR006145">
    <property type="entry name" value="PsdUridine_synth_RsuA/RluA"/>
</dbReference>
<dbReference type="GO" id="GO:0000455">
    <property type="term" value="P:enzyme-directed rRNA pseudouridine synthesis"/>
    <property type="evidence" value="ECO:0007669"/>
    <property type="project" value="TreeGrafter"/>
</dbReference>
<dbReference type="InterPro" id="IPR006225">
    <property type="entry name" value="PsdUridine_synth_RluC/D"/>
</dbReference>
<evidence type="ECO:0000313" key="7">
    <source>
        <dbReference type="EMBL" id="SMB96640.1"/>
    </source>
</evidence>
<dbReference type="GO" id="GO:0009982">
    <property type="term" value="F:pseudouridine synthase activity"/>
    <property type="evidence" value="ECO:0007669"/>
    <property type="project" value="InterPro"/>
</dbReference>
<gene>
    <name evidence="7" type="ORF">SAMN00017405_2387</name>
</gene>
<evidence type="ECO:0000256" key="4">
    <source>
        <dbReference type="PIRSR" id="PIRSR606225-1"/>
    </source>
</evidence>